<comment type="caution">
    <text evidence="2">The sequence shown here is derived from an EMBL/GenBank/DDBJ whole genome shotgun (WGS) entry which is preliminary data.</text>
</comment>
<organism evidence="2 3">
    <name type="scientific">Prevotella veroralis F0319</name>
    <dbReference type="NCBI Taxonomy" id="649761"/>
    <lineage>
        <taxon>Bacteria</taxon>
        <taxon>Pseudomonadati</taxon>
        <taxon>Bacteroidota</taxon>
        <taxon>Bacteroidia</taxon>
        <taxon>Bacteroidales</taxon>
        <taxon>Prevotellaceae</taxon>
        <taxon>Prevotella</taxon>
    </lineage>
</organism>
<evidence type="ECO:0000313" key="3">
    <source>
        <dbReference type="Proteomes" id="UP000003327"/>
    </source>
</evidence>
<keyword evidence="3" id="KW-1185">Reference proteome</keyword>
<dbReference type="OrthoDB" id="1076046at2"/>
<evidence type="ECO:0008006" key="4">
    <source>
        <dbReference type="Google" id="ProtNLM"/>
    </source>
</evidence>
<evidence type="ECO:0000313" key="2">
    <source>
        <dbReference type="EMBL" id="EEX18411.1"/>
    </source>
</evidence>
<protein>
    <recommendedName>
        <fullName evidence="4">Positive regulator of sigma(E), RseC/MucC</fullName>
    </recommendedName>
</protein>
<dbReference type="STRING" id="649761.HMPREF0973_01599"/>
<feature type="transmembrane region" description="Helical" evidence="1">
    <location>
        <begin position="60"/>
        <end position="81"/>
    </location>
</feature>
<name>C9MPQ8_9BACT</name>
<dbReference type="EMBL" id="ACVA01000036">
    <property type="protein sequence ID" value="EEX18411.1"/>
    <property type="molecule type" value="Genomic_DNA"/>
</dbReference>
<sequence>MTNEEFEKKWAENRNDVLANNEEYQRIAKSYNSWGMIDYIIFIIGFVICENFTKGLVNNIILQYLIALVGMVIIWLGYRLIKSMLTSKKTLEDLERKIKQQYRESLRNH</sequence>
<dbReference type="RefSeq" id="WP_004383269.1">
    <property type="nucleotide sequence ID" value="NZ_GG698714.1"/>
</dbReference>
<feature type="transmembrane region" description="Helical" evidence="1">
    <location>
        <begin position="31"/>
        <end position="48"/>
    </location>
</feature>
<reference evidence="2 3" key="1">
    <citation type="submission" date="2009-09" db="EMBL/GenBank/DDBJ databases">
        <authorList>
            <person name="Weinstock G."/>
            <person name="Sodergren E."/>
            <person name="Clifton S."/>
            <person name="Fulton L."/>
            <person name="Fulton B."/>
            <person name="Courtney L."/>
            <person name="Fronick C."/>
            <person name="Harrison M."/>
            <person name="Strong C."/>
            <person name="Farmer C."/>
            <person name="Delahaunty K."/>
            <person name="Markovic C."/>
            <person name="Hall O."/>
            <person name="Minx P."/>
            <person name="Tomlinson C."/>
            <person name="Mitreva M."/>
            <person name="Nelson J."/>
            <person name="Hou S."/>
            <person name="Wollam A."/>
            <person name="Pepin K.H."/>
            <person name="Johnson M."/>
            <person name="Bhonagiri V."/>
            <person name="Nash W.E."/>
            <person name="Warren W."/>
            <person name="Chinwalla A."/>
            <person name="Mardis E.R."/>
            <person name="Wilson R.K."/>
        </authorList>
    </citation>
    <scope>NUCLEOTIDE SEQUENCE [LARGE SCALE GENOMIC DNA]</scope>
    <source>
        <strain evidence="2 3">F0319</strain>
    </source>
</reference>
<keyword evidence="1" id="KW-0472">Membrane</keyword>
<proteinExistence type="predicted"/>
<dbReference type="HOGENOM" id="CLU_2207660_0_0_10"/>
<accession>C9MPQ8</accession>
<gene>
    <name evidence="2" type="ORF">HMPREF0973_01599</name>
</gene>
<dbReference type="AlphaFoldDB" id="C9MPQ8"/>
<keyword evidence="1" id="KW-0812">Transmembrane</keyword>
<dbReference type="Proteomes" id="UP000003327">
    <property type="component" value="Unassembled WGS sequence"/>
</dbReference>
<evidence type="ECO:0000256" key="1">
    <source>
        <dbReference type="SAM" id="Phobius"/>
    </source>
</evidence>
<keyword evidence="1" id="KW-1133">Transmembrane helix</keyword>